<evidence type="ECO:0000313" key="1">
    <source>
        <dbReference type="EMBL" id="KAI4377112.1"/>
    </source>
</evidence>
<gene>
    <name evidence="1" type="ORF">MLD38_014796</name>
</gene>
<sequence>MSSLPPPDSKVPSRYVASGRKTNKILMRLPVLSGRSCFSIGSVETRDEIERRPMLVEKSKEGRLMLLKDRSDSNGADNRNDEAVVGKQVLAIRMKPEIVMLRVSMHCNGCAKKVEKHVSKIEGVSCYKVDLESKMVVIIGDVVPAEVLESVSKVKRAEFWASSTQ</sequence>
<reference evidence="2" key="1">
    <citation type="journal article" date="2023" name="Front. Plant Sci.">
        <title>Chromosomal-level genome assembly of Melastoma candidum provides insights into trichome evolution.</title>
        <authorList>
            <person name="Zhong Y."/>
            <person name="Wu W."/>
            <person name="Sun C."/>
            <person name="Zou P."/>
            <person name="Liu Y."/>
            <person name="Dai S."/>
            <person name="Zhou R."/>
        </authorList>
    </citation>
    <scope>NUCLEOTIDE SEQUENCE [LARGE SCALE GENOMIC DNA]</scope>
</reference>
<keyword evidence="2" id="KW-1185">Reference proteome</keyword>
<evidence type="ECO:0000313" key="2">
    <source>
        <dbReference type="Proteomes" id="UP001057402"/>
    </source>
</evidence>
<organism evidence="1 2">
    <name type="scientific">Melastoma candidum</name>
    <dbReference type="NCBI Taxonomy" id="119954"/>
    <lineage>
        <taxon>Eukaryota</taxon>
        <taxon>Viridiplantae</taxon>
        <taxon>Streptophyta</taxon>
        <taxon>Embryophyta</taxon>
        <taxon>Tracheophyta</taxon>
        <taxon>Spermatophyta</taxon>
        <taxon>Magnoliopsida</taxon>
        <taxon>eudicotyledons</taxon>
        <taxon>Gunneridae</taxon>
        <taxon>Pentapetalae</taxon>
        <taxon>rosids</taxon>
        <taxon>malvids</taxon>
        <taxon>Myrtales</taxon>
        <taxon>Melastomataceae</taxon>
        <taxon>Melastomatoideae</taxon>
        <taxon>Melastomateae</taxon>
        <taxon>Melastoma</taxon>
    </lineage>
</organism>
<accession>A0ACB9RDJ2</accession>
<proteinExistence type="predicted"/>
<protein>
    <submittedName>
        <fullName evidence="1">Uncharacterized protein</fullName>
    </submittedName>
</protein>
<comment type="caution">
    <text evidence="1">The sequence shown here is derived from an EMBL/GenBank/DDBJ whole genome shotgun (WGS) entry which is preliminary data.</text>
</comment>
<name>A0ACB9RDJ2_9MYRT</name>
<dbReference type="EMBL" id="CM042883">
    <property type="protein sequence ID" value="KAI4377112.1"/>
    <property type="molecule type" value="Genomic_DNA"/>
</dbReference>
<dbReference type="Proteomes" id="UP001057402">
    <property type="component" value="Chromosome 4"/>
</dbReference>